<keyword evidence="2 5" id="KW-0689">Ribosomal protein</keyword>
<dbReference type="NCBIfam" id="TIGR01031">
    <property type="entry name" value="rpmF_bact"/>
    <property type="match status" value="1"/>
</dbReference>
<dbReference type="HAMAP" id="MF_00340">
    <property type="entry name" value="Ribosomal_bL32"/>
    <property type="match status" value="1"/>
</dbReference>
<dbReference type="STRING" id="1797542.A3J59_00995"/>
<dbReference type="GO" id="GO:0006412">
    <property type="term" value="P:translation"/>
    <property type="evidence" value="ECO:0007669"/>
    <property type="project" value="UniProtKB-UniRule"/>
</dbReference>
<keyword evidence="3 5" id="KW-0687">Ribonucleoprotein</keyword>
<evidence type="ECO:0000313" key="7">
    <source>
        <dbReference type="EMBL" id="OGY51900.1"/>
    </source>
</evidence>
<evidence type="ECO:0000256" key="2">
    <source>
        <dbReference type="ARBA" id="ARBA00022980"/>
    </source>
</evidence>
<dbReference type="GO" id="GO:0015934">
    <property type="term" value="C:large ribosomal subunit"/>
    <property type="evidence" value="ECO:0007669"/>
    <property type="project" value="InterPro"/>
</dbReference>
<organism evidence="7 8">
    <name type="scientific">Candidatus Buchananbacteria bacterium RIFCSPHIGHO2_02_FULL_56_16</name>
    <dbReference type="NCBI Taxonomy" id="1797542"/>
    <lineage>
        <taxon>Bacteria</taxon>
        <taxon>Candidatus Buchananiibacteriota</taxon>
    </lineage>
</organism>
<dbReference type="InterPro" id="IPR002677">
    <property type="entry name" value="Ribosomal_bL32"/>
</dbReference>
<name>A0A1G1YJN2_9BACT</name>
<gene>
    <name evidence="5" type="primary">rpmF</name>
    <name evidence="7" type="ORF">A3J59_00995</name>
</gene>
<comment type="caution">
    <text evidence="7">The sequence shown here is derived from an EMBL/GenBank/DDBJ whole genome shotgun (WGS) entry which is preliminary data.</text>
</comment>
<feature type="compositionally biased region" description="Basic residues" evidence="6">
    <location>
        <begin position="1"/>
        <end position="18"/>
    </location>
</feature>
<evidence type="ECO:0000256" key="1">
    <source>
        <dbReference type="ARBA" id="ARBA00008560"/>
    </source>
</evidence>
<dbReference type="GO" id="GO:0003735">
    <property type="term" value="F:structural constituent of ribosome"/>
    <property type="evidence" value="ECO:0007669"/>
    <property type="project" value="InterPro"/>
</dbReference>
<dbReference type="AlphaFoldDB" id="A0A1G1YJN2"/>
<protein>
    <recommendedName>
        <fullName evidence="4 5">Large ribosomal subunit protein bL32</fullName>
    </recommendedName>
</protein>
<proteinExistence type="inferred from homology"/>
<dbReference type="EMBL" id="MHIL01000011">
    <property type="protein sequence ID" value="OGY51900.1"/>
    <property type="molecule type" value="Genomic_DNA"/>
</dbReference>
<evidence type="ECO:0000256" key="5">
    <source>
        <dbReference type="HAMAP-Rule" id="MF_00340"/>
    </source>
</evidence>
<feature type="region of interest" description="Disordered" evidence="6">
    <location>
        <begin position="1"/>
        <end position="67"/>
    </location>
</feature>
<feature type="compositionally biased region" description="Basic residues" evidence="6">
    <location>
        <begin position="51"/>
        <end position="67"/>
    </location>
</feature>
<evidence type="ECO:0000256" key="6">
    <source>
        <dbReference type="SAM" id="MobiDB-lite"/>
    </source>
</evidence>
<sequence>MTVPGKRRSRSAGRRRRANQTLEKIKLLTRDGGLTRPHYVSPATGTYRGRQVLKLKPKKKKKEHHHK</sequence>
<evidence type="ECO:0000256" key="4">
    <source>
        <dbReference type="ARBA" id="ARBA00035178"/>
    </source>
</evidence>
<dbReference type="Pfam" id="PF01783">
    <property type="entry name" value="Ribosomal_L32p"/>
    <property type="match status" value="1"/>
</dbReference>
<dbReference type="InterPro" id="IPR011332">
    <property type="entry name" value="Ribosomal_zn-bd"/>
</dbReference>
<evidence type="ECO:0000313" key="8">
    <source>
        <dbReference type="Proteomes" id="UP000177310"/>
    </source>
</evidence>
<evidence type="ECO:0000256" key="3">
    <source>
        <dbReference type="ARBA" id="ARBA00023274"/>
    </source>
</evidence>
<dbReference type="SUPFAM" id="SSF57829">
    <property type="entry name" value="Zn-binding ribosomal proteins"/>
    <property type="match status" value="1"/>
</dbReference>
<dbReference type="Proteomes" id="UP000177310">
    <property type="component" value="Unassembled WGS sequence"/>
</dbReference>
<accession>A0A1G1YJN2</accession>
<reference evidence="7 8" key="1">
    <citation type="journal article" date="2016" name="Nat. Commun.">
        <title>Thousands of microbial genomes shed light on interconnected biogeochemical processes in an aquifer system.</title>
        <authorList>
            <person name="Anantharaman K."/>
            <person name="Brown C.T."/>
            <person name="Hug L.A."/>
            <person name="Sharon I."/>
            <person name="Castelle C.J."/>
            <person name="Probst A.J."/>
            <person name="Thomas B.C."/>
            <person name="Singh A."/>
            <person name="Wilkins M.J."/>
            <person name="Karaoz U."/>
            <person name="Brodie E.L."/>
            <person name="Williams K.H."/>
            <person name="Hubbard S.S."/>
            <person name="Banfield J.F."/>
        </authorList>
    </citation>
    <scope>NUCLEOTIDE SEQUENCE [LARGE SCALE GENOMIC DNA]</scope>
</reference>
<comment type="similarity">
    <text evidence="1 5">Belongs to the bacterial ribosomal protein bL32 family.</text>
</comment>